<dbReference type="GO" id="GO:0005829">
    <property type="term" value="C:cytosol"/>
    <property type="evidence" value="ECO:0007669"/>
    <property type="project" value="TreeGrafter"/>
</dbReference>
<sequence>MSTPHIAAEPGDFAPAVLMPGDPKRAEKIAHTLMNDAKLVTDVRSMLGFTGTYRGKPLSVMGSGMGQPSLTIYATELFKFFGVERIIRVGTCGSISAQARVGDTVVAMSAHTDSHINVARFPEITFAPCASWSLLSAAMRAVDELPEADRDRVHVGTVFSEDHFYFKVPGLLERLRAYGTLALEMETAALYGVAAELGREALTVLTVSDSLLDHSQDMTPQERETKFANALTLATAAALC</sequence>
<dbReference type="RefSeq" id="WP_004008562.1">
    <property type="nucleotide sequence ID" value="NZ_GL622340.1"/>
</dbReference>
<reference evidence="8 9" key="1">
    <citation type="submission" date="2010-12" db="EMBL/GenBank/DDBJ databases">
        <authorList>
            <person name="Muzny D."/>
            <person name="Qin X."/>
            <person name="Deng J."/>
            <person name="Jiang H."/>
            <person name="Liu Y."/>
            <person name="Qu J."/>
            <person name="Song X.-Z."/>
            <person name="Zhang L."/>
            <person name="Thornton R."/>
            <person name="Coyle M."/>
            <person name="Francisco L."/>
            <person name="Jackson L."/>
            <person name="Javaid M."/>
            <person name="Korchina V."/>
            <person name="Kovar C."/>
            <person name="Mata R."/>
            <person name="Mathew T."/>
            <person name="Ngo R."/>
            <person name="Nguyen L."/>
            <person name="Nguyen N."/>
            <person name="Okwuonu G."/>
            <person name="Ongeri F."/>
            <person name="Pham C."/>
            <person name="Simmons D."/>
            <person name="Wilczek-Boney K."/>
            <person name="Hale W."/>
            <person name="Jakkamsetti A."/>
            <person name="Pham P."/>
            <person name="Ruth R."/>
            <person name="San Lucas F."/>
            <person name="Warren J."/>
            <person name="Zhang J."/>
            <person name="Zhao Z."/>
            <person name="Zhou C."/>
            <person name="Zhu D."/>
            <person name="Lee S."/>
            <person name="Bess C."/>
            <person name="Blankenburg K."/>
            <person name="Forbes L."/>
            <person name="Fu Q."/>
            <person name="Gubbala S."/>
            <person name="Hirani K."/>
            <person name="Jayaseelan J.C."/>
            <person name="Lara F."/>
            <person name="Munidasa M."/>
            <person name="Palculict T."/>
            <person name="Patil S."/>
            <person name="Pu L.-L."/>
            <person name="Saada N."/>
            <person name="Tang L."/>
            <person name="Weissenberger G."/>
            <person name="Zhu Y."/>
            <person name="Hemphill L."/>
            <person name="Shang Y."/>
            <person name="Youmans B."/>
            <person name="Ayvaz T."/>
            <person name="Ross M."/>
            <person name="Santibanez J."/>
            <person name="Aqrawi P."/>
            <person name="Gross S."/>
            <person name="Joshi V."/>
            <person name="Fowler G."/>
            <person name="Nazareth L."/>
            <person name="Reid J."/>
            <person name="Worley K."/>
            <person name="Petrosino J."/>
            <person name="Highlander S."/>
            <person name="Gibbs R."/>
        </authorList>
    </citation>
    <scope>NUCLEOTIDE SEQUENCE [LARGE SCALE GENOMIC DNA]</scope>
    <source>
        <strain evidence="8 9">ATCC 51333</strain>
    </source>
</reference>
<comment type="caution">
    <text evidence="8">The sequence shown here is derived from an EMBL/GenBank/DDBJ whole genome shotgun (WGS) entry which is preliminary data.</text>
</comment>
<dbReference type="NCBIfam" id="TIGR00107">
    <property type="entry name" value="deoD"/>
    <property type="match status" value="1"/>
</dbReference>
<dbReference type="Gene3D" id="3.40.50.1580">
    <property type="entry name" value="Nucleoside phosphorylase domain"/>
    <property type="match status" value="1"/>
</dbReference>
<evidence type="ECO:0000313" key="9">
    <source>
        <dbReference type="Proteomes" id="UP000005573"/>
    </source>
</evidence>
<keyword evidence="4 8" id="KW-0328">Glycosyltransferase</keyword>
<dbReference type="CDD" id="cd09006">
    <property type="entry name" value="PNP_EcPNPI-like"/>
    <property type="match status" value="1"/>
</dbReference>
<dbReference type="PANTHER" id="PTHR43691:SF11">
    <property type="entry name" value="FI09636P-RELATED"/>
    <property type="match status" value="1"/>
</dbReference>
<comment type="catalytic activity">
    <reaction evidence="6">
        <text>uridine + phosphate = alpha-D-ribose 1-phosphate + uracil</text>
        <dbReference type="Rhea" id="RHEA:24388"/>
        <dbReference type="ChEBI" id="CHEBI:16704"/>
        <dbReference type="ChEBI" id="CHEBI:17568"/>
        <dbReference type="ChEBI" id="CHEBI:43474"/>
        <dbReference type="ChEBI" id="CHEBI:57720"/>
        <dbReference type="EC" id="2.4.2.3"/>
    </reaction>
</comment>
<proteinExistence type="inferred from homology"/>
<dbReference type="EMBL" id="AEPY01000001">
    <property type="protein sequence ID" value="EFU80933.1"/>
    <property type="molecule type" value="Genomic_DNA"/>
</dbReference>
<dbReference type="InterPro" id="IPR004402">
    <property type="entry name" value="DeoD-type"/>
</dbReference>
<dbReference type="GO" id="GO:0004731">
    <property type="term" value="F:purine-nucleoside phosphorylase activity"/>
    <property type="evidence" value="ECO:0007669"/>
    <property type="project" value="InterPro"/>
</dbReference>
<dbReference type="InterPro" id="IPR000845">
    <property type="entry name" value="Nucleoside_phosphorylase_d"/>
</dbReference>
<evidence type="ECO:0000256" key="6">
    <source>
        <dbReference type="ARBA" id="ARBA00048447"/>
    </source>
</evidence>
<dbReference type="PROSITE" id="PS01232">
    <property type="entry name" value="PNP_UDP_1"/>
    <property type="match status" value="1"/>
</dbReference>
<dbReference type="AlphaFoldDB" id="E6LW48"/>
<evidence type="ECO:0000256" key="2">
    <source>
        <dbReference type="ARBA" id="ARBA00011888"/>
    </source>
</evidence>
<evidence type="ECO:0000313" key="8">
    <source>
        <dbReference type="EMBL" id="EFU80933.1"/>
    </source>
</evidence>
<gene>
    <name evidence="8" type="primary">deoD</name>
    <name evidence="8" type="ORF">HMPREF0388_0085</name>
</gene>
<dbReference type="Proteomes" id="UP000005573">
    <property type="component" value="Unassembled WGS sequence"/>
</dbReference>
<organism evidence="8 9">
    <name type="scientific">Mobiluncus curtisii ATCC 51333</name>
    <dbReference type="NCBI Taxonomy" id="887326"/>
    <lineage>
        <taxon>Bacteria</taxon>
        <taxon>Bacillati</taxon>
        <taxon>Actinomycetota</taxon>
        <taxon>Actinomycetes</taxon>
        <taxon>Actinomycetales</taxon>
        <taxon>Actinomycetaceae</taxon>
        <taxon>Mobiluncus</taxon>
    </lineage>
</organism>
<evidence type="ECO:0000256" key="4">
    <source>
        <dbReference type="ARBA" id="ARBA00022676"/>
    </source>
</evidence>
<comment type="similarity">
    <text evidence="1">Belongs to the PNP/UDP phosphorylase family.</text>
</comment>
<protein>
    <recommendedName>
        <fullName evidence="3">Uridine phosphorylase</fullName>
        <ecNumber evidence="2">2.4.2.3</ecNumber>
    </recommendedName>
</protein>
<dbReference type="GO" id="GO:0006152">
    <property type="term" value="P:purine nucleoside catabolic process"/>
    <property type="evidence" value="ECO:0007669"/>
    <property type="project" value="TreeGrafter"/>
</dbReference>
<dbReference type="GO" id="GO:0004850">
    <property type="term" value="F:uridine phosphorylase activity"/>
    <property type="evidence" value="ECO:0007669"/>
    <property type="project" value="UniProtKB-EC"/>
</dbReference>
<keyword evidence="5 8" id="KW-0808">Transferase</keyword>
<feature type="domain" description="Nucleoside phosphorylase" evidence="7">
    <location>
        <begin position="16"/>
        <end position="232"/>
    </location>
</feature>
<dbReference type="EC" id="2.4.2.3" evidence="2"/>
<evidence type="ECO:0000256" key="5">
    <source>
        <dbReference type="ARBA" id="ARBA00022679"/>
    </source>
</evidence>
<dbReference type="SUPFAM" id="SSF53167">
    <property type="entry name" value="Purine and uridine phosphorylases"/>
    <property type="match status" value="1"/>
</dbReference>
<dbReference type="InterPro" id="IPR018016">
    <property type="entry name" value="Nucleoside_phosphorylase_CS"/>
</dbReference>
<evidence type="ECO:0000256" key="1">
    <source>
        <dbReference type="ARBA" id="ARBA00010456"/>
    </source>
</evidence>
<dbReference type="HOGENOM" id="CLU_068457_2_0_11"/>
<evidence type="ECO:0000256" key="3">
    <source>
        <dbReference type="ARBA" id="ARBA00021980"/>
    </source>
</evidence>
<dbReference type="InterPro" id="IPR035994">
    <property type="entry name" value="Nucleoside_phosphorylase_sf"/>
</dbReference>
<dbReference type="NCBIfam" id="NF004489">
    <property type="entry name" value="PRK05819.1"/>
    <property type="match status" value="1"/>
</dbReference>
<dbReference type="Pfam" id="PF01048">
    <property type="entry name" value="PNP_UDP_1"/>
    <property type="match status" value="1"/>
</dbReference>
<name>E6LW48_9ACTO</name>
<accession>E6LW48</accession>
<dbReference type="PANTHER" id="PTHR43691">
    <property type="entry name" value="URIDINE PHOSPHORYLASE"/>
    <property type="match status" value="1"/>
</dbReference>
<evidence type="ECO:0000259" key="7">
    <source>
        <dbReference type="Pfam" id="PF01048"/>
    </source>
</evidence>